<dbReference type="AlphaFoldDB" id="A0A9P4I9A0"/>
<gene>
    <name evidence="2" type="ORF">NA57DRAFT_79734</name>
</gene>
<protein>
    <submittedName>
        <fullName evidence="2">Uncharacterized protein</fullName>
    </submittedName>
</protein>
<feature type="region of interest" description="Disordered" evidence="1">
    <location>
        <begin position="154"/>
        <end position="178"/>
    </location>
</feature>
<evidence type="ECO:0000313" key="3">
    <source>
        <dbReference type="Proteomes" id="UP000799772"/>
    </source>
</evidence>
<organism evidence="2 3">
    <name type="scientific">Rhizodiscina lignyota</name>
    <dbReference type="NCBI Taxonomy" id="1504668"/>
    <lineage>
        <taxon>Eukaryota</taxon>
        <taxon>Fungi</taxon>
        <taxon>Dikarya</taxon>
        <taxon>Ascomycota</taxon>
        <taxon>Pezizomycotina</taxon>
        <taxon>Dothideomycetes</taxon>
        <taxon>Pleosporomycetidae</taxon>
        <taxon>Aulographales</taxon>
        <taxon>Rhizodiscinaceae</taxon>
        <taxon>Rhizodiscina</taxon>
    </lineage>
</organism>
<name>A0A9P4I9A0_9PEZI</name>
<accession>A0A9P4I9A0</accession>
<feature type="compositionally biased region" description="Basic and acidic residues" evidence="1">
    <location>
        <begin position="162"/>
        <end position="178"/>
    </location>
</feature>
<dbReference type="EMBL" id="ML978132">
    <property type="protein sequence ID" value="KAF2095243.1"/>
    <property type="molecule type" value="Genomic_DNA"/>
</dbReference>
<feature type="compositionally biased region" description="Basic and acidic residues" evidence="1">
    <location>
        <begin position="107"/>
        <end position="122"/>
    </location>
</feature>
<feature type="region of interest" description="Disordered" evidence="1">
    <location>
        <begin position="1"/>
        <end position="140"/>
    </location>
</feature>
<comment type="caution">
    <text evidence="2">The sequence shown here is derived from an EMBL/GenBank/DDBJ whole genome shotgun (WGS) entry which is preliminary data.</text>
</comment>
<evidence type="ECO:0000313" key="2">
    <source>
        <dbReference type="EMBL" id="KAF2095243.1"/>
    </source>
</evidence>
<feature type="compositionally biased region" description="Polar residues" evidence="1">
    <location>
        <begin position="123"/>
        <end position="138"/>
    </location>
</feature>
<evidence type="ECO:0000256" key="1">
    <source>
        <dbReference type="SAM" id="MobiDB-lite"/>
    </source>
</evidence>
<reference evidence="2" key="1">
    <citation type="journal article" date="2020" name="Stud. Mycol.">
        <title>101 Dothideomycetes genomes: a test case for predicting lifestyles and emergence of pathogens.</title>
        <authorList>
            <person name="Haridas S."/>
            <person name="Albert R."/>
            <person name="Binder M."/>
            <person name="Bloem J."/>
            <person name="Labutti K."/>
            <person name="Salamov A."/>
            <person name="Andreopoulos B."/>
            <person name="Baker S."/>
            <person name="Barry K."/>
            <person name="Bills G."/>
            <person name="Bluhm B."/>
            <person name="Cannon C."/>
            <person name="Castanera R."/>
            <person name="Culley D."/>
            <person name="Daum C."/>
            <person name="Ezra D."/>
            <person name="Gonzalez J."/>
            <person name="Henrissat B."/>
            <person name="Kuo A."/>
            <person name="Liang C."/>
            <person name="Lipzen A."/>
            <person name="Lutzoni F."/>
            <person name="Magnuson J."/>
            <person name="Mondo S."/>
            <person name="Nolan M."/>
            <person name="Ohm R."/>
            <person name="Pangilinan J."/>
            <person name="Park H.-J."/>
            <person name="Ramirez L."/>
            <person name="Alfaro M."/>
            <person name="Sun H."/>
            <person name="Tritt A."/>
            <person name="Yoshinaga Y."/>
            <person name="Zwiers L.-H."/>
            <person name="Turgeon B."/>
            <person name="Goodwin S."/>
            <person name="Spatafora J."/>
            <person name="Crous P."/>
            <person name="Grigoriev I."/>
        </authorList>
    </citation>
    <scope>NUCLEOTIDE SEQUENCE</scope>
    <source>
        <strain evidence="2">CBS 133067</strain>
    </source>
</reference>
<keyword evidence="3" id="KW-1185">Reference proteome</keyword>
<dbReference type="Proteomes" id="UP000799772">
    <property type="component" value="Unassembled WGS sequence"/>
</dbReference>
<feature type="compositionally biased region" description="Low complexity" evidence="1">
    <location>
        <begin position="1"/>
        <end position="34"/>
    </location>
</feature>
<proteinExistence type="predicted"/>
<sequence>MASRAPARSTSTSNPSAASNQSAPSTSAAPAGSNLQAPRRSQPPYLHGSMTRRPPAASSSLSVSSPTHGFGAHAGSQSTNLPADDDIIIRDEHGDFRLDMPTMTPLPRDEARDERGSSRRIEGTTSRFNQTVSGQQLPPRSWIERGWIAYDSPQRRWVPGPGKRDTQKQEHADEKPMPELKATLQASLQAKAASLDEDAWMYEGDDVTPVNPEQ</sequence>
<dbReference type="OrthoDB" id="4188844at2759"/>
<feature type="compositionally biased region" description="Basic and acidic residues" evidence="1">
    <location>
        <begin position="87"/>
        <end position="98"/>
    </location>
</feature>